<reference evidence="1" key="1">
    <citation type="submission" date="2021-01" db="EMBL/GenBank/DDBJ databases">
        <title>Whole genome shotgun sequence of Sinosporangium siamense NBRC 109515.</title>
        <authorList>
            <person name="Komaki H."/>
            <person name="Tamura T."/>
        </authorList>
    </citation>
    <scope>NUCLEOTIDE SEQUENCE</scope>
    <source>
        <strain evidence="1">NBRC 109515</strain>
    </source>
</reference>
<keyword evidence="2" id="KW-1185">Reference proteome</keyword>
<accession>A0A919RLV9</accession>
<dbReference type="Proteomes" id="UP000606172">
    <property type="component" value="Unassembled WGS sequence"/>
</dbReference>
<evidence type="ECO:0000313" key="1">
    <source>
        <dbReference type="EMBL" id="GII95592.1"/>
    </source>
</evidence>
<gene>
    <name evidence="1" type="ORF">Ssi02_58230</name>
</gene>
<proteinExistence type="predicted"/>
<sequence>MISGLNLSLVEEKRGNHESGGCGIAGSVPRALDTVWDQDQPERSPEHIDFLMDDRRAVFTRHGATKLPTELGEGYAAYIPVVQVDAQNYQVTSRFACSGKDRILDLNIARFAKGRDAVRDMIDLMRIAQKRYGEIHKCTVGK</sequence>
<organism evidence="1 2">
    <name type="scientific">Sinosporangium siamense</name>
    <dbReference type="NCBI Taxonomy" id="1367973"/>
    <lineage>
        <taxon>Bacteria</taxon>
        <taxon>Bacillati</taxon>
        <taxon>Actinomycetota</taxon>
        <taxon>Actinomycetes</taxon>
        <taxon>Streptosporangiales</taxon>
        <taxon>Streptosporangiaceae</taxon>
        <taxon>Sinosporangium</taxon>
    </lineage>
</organism>
<dbReference type="EMBL" id="BOOW01000037">
    <property type="protein sequence ID" value="GII95592.1"/>
    <property type="molecule type" value="Genomic_DNA"/>
</dbReference>
<dbReference type="RefSeq" id="WP_204030647.1">
    <property type="nucleotide sequence ID" value="NZ_BOOW01000037.1"/>
</dbReference>
<name>A0A919RLV9_9ACTN</name>
<comment type="caution">
    <text evidence="1">The sequence shown here is derived from an EMBL/GenBank/DDBJ whole genome shotgun (WGS) entry which is preliminary data.</text>
</comment>
<dbReference type="AlphaFoldDB" id="A0A919RLV9"/>
<protein>
    <submittedName>
        <fullName evidence="1">Uncharacterized protein</fullName>
    </submittedName>
</protein>
<evidence type="ECO:0000313" key="2">
    <source>
        <dbReference type="Proteomes" id="UP000606172"/>
    </source>
</evidence>